<dbReference type="InParanoid" id="E5SJX6"/>
<dbReference type="AlphaFoldDB" id="E5SJX6"/>
<feature type="region of interest" description="Disordered" evidence="1">
    <location>
        <begin position="137"/>
        <end position="172"/>
    </location>
</feature>
<dbReference type="RefSeq" id="XP_003375556.1">
    <property type="nucleotide sequence ID" value="XM_003375508.1"/>
</dbReference>
<protein>
    <submittedName>
        <fullName evidence="2">Uncharacterized protein</fullName>
    </submittedName>
</protein>
<reference evidence="2 3" key="1">
    <citation type="submission" date="2015-01" db="EMBL/GenBank/DDBJ databases">
        <title>Evolution of Trichinella species and genotypes.</title>
        <authorList>
            <person name="Korhonen P.K."/>
            <person name="Edoardo P."/>
            <person name="Giuseppe L.R."/>
            <person name="Gasser R.B."/>
        </authorList>
    </citation>
    <scope>NUCLEOTIDE SEQUENCE [LARGE SCALE GENOMIC DNA]</scope>
    <source>
        <strain evidence="2">ISS3</strain>
    </source>
</reference>
<dbReference type="Proteomes" id="UP000054776">
    <property type="component" value="Unassembled WGS sequence"/>
</dbReference>
<dbReference type="OrthoDB" id="10304035at2759"/>
<gene>
    <name evidence="2" type="ORF">T01_8715</name>
</gene>
<proteinExistence type="predicted"/>
<evidence type="ECO:0000313" key="3">
    <source>
        <dbReference type="Proteomes" id="UP000054776"/>
    </source>
</evidence>
<dbReference type="KEGG" id="tsp:Tsp_08542"/>
<sequence length="239" mass="26832">MYADVEETGDWKEAVLQNASPIKCVQISRIHLPAQQDGRYQLQKDSAEDEAAQAAQCGPLVGSLEAFQTGVHFQIPRANKRHVCEQGEQSAHKPETNTQNCQYQKTSRCDDFDEKTLGADFVIRVLLKRTNQIYDQLHPGQKADKRQQEKTIVQSASREEQPPFKGQQQNHHCGGVDAECLRDEVKIQHDTLPSFCHGRSPSGDVEIATQNSSSVTFVNKVKHQCAQDDRDYAVDNAKD</sequence>
<dbReference type="EMBL" id="JYDH01000116">
    <property type="protein sequence ID" value="KRY31550.1"/>
    <property type="molecule type" value="Genomic_DNA"/>
</dbReference>
<keyword evidence="3" id="KW-1185">Reference proteome</keyword>
<organism evidence="2 3">
    <name type="scientific">Trichinella spiralis</name>
    <name type="common">Trichina worm</name>
    <dbReference type="NCBI Taxonomy" id="6334"/>
    <lineage>
        <taxon>Eukaryota</taxon>
        <taxon>Metazoa</taxon>
        <taxon>Ecdysozoa</taxon>
        <taxon>Nematoda</taxon>
        <taxon>Enoplea</taxon>
        <taxon>Dorylaimia</taxon>
        <taxon>Trichinellida</taxon>
        <taxon>Trichinellidae</taxon>
        <taxon>Trichinella</taxon>
    </lineage>
</organism>
<dbReference type="HOGENOM" id="CLU_1162479_0_0_1"/>
<dbReference type="OMA" id="HFQIPRA"/>
<comment type="caution">
    <text evidence="2">The sequence shown here is derived from an EMBL/GenBank/DDBJ whole genome shotgun (WGS) entry which is preliminary data.</text>
</comment>
<accession>E5SJX6</accession>
<evidence type="ECO:0000256" key="1">
    <source>
        <dbReference type="SAM" id="MobiDB-lite"/>
    </source>
</evidence>
<name>E5SJX6_TRISP</name>
<evidence type="ECO:0000313" key="2">
    <source>
        <dbReference type="EMBL" id="KRY31550.1"/>
    </source>
</evidence>